<accession>A0ACD5APQ2</accession>
<dbReference type="EC" id="3.1.3.-" evidence="1"/>
<reference evidence="1" key="1">
    <citation type="journal article" date="2025" name="Int. J. Syst. Evol. Microbiol.">
        <title>Streptomyces citrinus sp. nov., with yellow diffusible pigment.</title>
        <authorList>
            <person name="He Y."/>
            <person name="Yang E."/>
            <person name="Xu J."/>
            <person name="Sun Y."/>
            <person name="Sun L."/>
        </authorList>
    </citation>
    <scope>NUCLEOTIDE SEQUENCE</scope>
    <source>
        <strain evidence="1">Q6</strain>
    </source>
</reference>
<name>A0ACD5APQ2_9ACTN</name>
<dbReference type="Proteomes" id="UP001432251">
    <property type="component" value="Chromosome"/>
</dbReference>
<evidence type="ECO:0000313" key="2">
    <source>
        <dbReference type="Proteomes" id="UP001432251"/>
    </source>
</evidence>
<gene>
    <name evidence="1" type="ORF">V2W30_38210</name>
</gene>
<proteinExistence type="predicted"/>
<sequence length="269" mass="29253">MRLVVTDMDGTLLDADGRIPDSLWPLLAELNRRGIVFCPASGRQYATLADQFSAVDDGGMVYIAENGTYVVRGGTEISSDPLDPAVAAWIVKAVRQLGEEGVDVGAVVCGKKSAYVERSDEAFMTEVRKYYHLHRIVDDATAVDDDIVKVALFDFGNAERTTAPALAPLRDTQQVVVSSEHWIDIMSPTANKGVAVRGLQRALGVTAAQTMVFGDYLNDLQMLDEAEWSYAMAGAHPDVLRRARHTAPAHTEDGVVRTIRQVLGLPPVE</sequence>
<keyword evidence="1" id="KW-0378">Hydrolase</keyword>
<evidence type="ECO:0000313" key="1">
    <source>
        <dbReference type="EMBL" id="WWQ69252.1"/>
    </source>
</evidence>
<organism evidence="1 2">
    <name type="scientific">Streptomyces citrinus</name>
    <dbReference type="NCBI Taxonomy" id="3118173"/>
    <lineage>
        <taxon>Bacteria</taxon>
        <taxon>Bacillati</taxon>
        <taxon>Actinomycetota</taxon>
        <taxon>Actinomycetes</taxon>
        <taxon>Kitasatosporales</taxon>
        <taxon>Streptomycetaceae</taxon>
        <taxon>Streptomyces</taxon>
    </lineage>
</organism>
<keyword evidence="2" id="KW-1185">Reference proteome</keyword>
<protein>
    <submittedName>
        <fullName evidence="1">Cof-type HAD-IIB family hydrolase</fullName>
        <ecNumber evidence="1">3.1.3.-</ecNumber>
    </submittedName>
</protein>
<dbReference type="EMBL" id="CP146022">
    <property type="protein sequence ID" value="WWQ69252.1"/>
    <property type="molecule type" value="Genomic_DNA"/>
</dbReference>